<proteinExistence type="predicted"/>
<dbReference type="InterPro" id="IPR050410">
    <property type="entry name" value="CCR4/nocturin_mRNA_transcr"/>
</dbReference>
<dbReference type="PANTHER" id="PTHR12121:SF36">
    <property type="entry name" value="ENDONUCLEASE_EXONUCLEASE_PHOSPHATASE DOMAIN-CONTAINING PROTEIN"/>
    <property type="match status" value="1"/>
</dbReference>
<name>A0A9P4S424_9PEZI</name>
<protein>
    <recommendedName>
        <fullName evidence="3">Endonuclease/exonuclease/phosphatase domain-containing protein</fullName>
    </recommendedName>
</protein>
<organism evidence="1 2">
    <name type="scientific">Patellaria atrata CBS 101060</name>
    <dbReference type="NCBI Taxonomy" id="1346257"/>
    <lineage>
        <taxon>Eukaryota</taxon>
        <taxon>Fungi</taxon>
        <taxon>Dikarya</taxon>
        <taxon>Ascomycota</taxon>
        <taxon>Pezizomycotina</taxon>
        <taxon>Dothideomycetes</taxon>
        <taxon>Dothideomycetes incertae sedis</taxon>
        <taxon>Patellariales</taxon>
        <taxon>Patellariaceae</taxon>
        <taxon>Patellaria</taxon>
    </lineage>
</organism>
<dbReference type="Gene3D" id="3.60.10.10">
    <property type="entry name" value="Endonuclease/exonuclease/phosphatase"/>
    <property type="match status" value="1"/>
</dbReference>
<dbReference type="AlphaFoldDB" id="A0A9P4S424"/>
<keyword evidence="2" id="KW-1185">Reference proteome</keyword>
<gene>
    <name evidence="1" type="ORF">M501DRAFT_943266</name>
</gene>
<reference evidence="1" key="1">
    <citation type="journal article" date="2020" name="Stud. Mycol.">
        <title>101 Dothideomycetes genomes: a test case for predicting lifestyles and emergence of pathogens.</title>
        <authorList>
            <person name="Haridas S."/>
            <person name="Albert R."/>
            <person name="Binder M."/>
            <person name="Bloem J."/>
            <person name="Labutti K."/>
            <person name="Salamov A."/>
            <person name="Andreopoulos B."/>
            <person name="Baker S."/>
            <person name="Barry K."/>
            <person name="Bills G."/>
            <person name="Bluhm B."/>
            <person name="Cannon C."/>
            <person name="Castanera R."/>
            <person name="Culley D."/>
            <person name="Daum C."/>
            <person name="Ezra D."/>
            <person name="Gonzalez J."/>
            <person name="Henrissat B."/>
            <person name="Kuo A."/>
            <person name="Liang C."/>
            <person name="Lipzen A."/>
            <person name="Lutzoni F."/>
            <person name="Magnuson J."/>
            <person name="Mondo S."/>
            <person name="Nolan M."/>
            <person name="Ohm R."/>
            <person name="Pangilinan J."/>
            <person name="Park H.-J."/>
            <person name="Ramirez L."/>
            <person name="Alfaro M."/>
            <person name="Sun H."/>
            <person name="Tritt A."/>
            <person name="Yoshinaga Y."/>
            <person name="Zwiers L.-H."/>
            <person name="Turgeon B."/>
            <person name="Goodwin S."/>
            <person name="Spatafora J."/>
            <person name="Crous P."/>
            <person name="Grigoriev I."/>
        </authorList>
    </citation>
    <scope>NUCLEOTIDE SEQUENCE</scope>
    <source>
        <strain evidence="1">CBS 101060</strain>
    </source>
</reference>
<dbReference type="InterPro" id="IPR036691">
    <property type="entry name" value="Endo/exonu/phosph_ase_sf"/>
</dbReference>
<evidence type="ECO:0000313" key="2">
    <source>
        <dbReference type="Proteomes" id="UP000799429"/>
    </source>
</evidence>
<dbReference type="EMBL" id="MU006114">
    <property type="protein sequence ID" value="KAF2834877.1"/>
    <property type="molecule type" value="Genomic_DNA"/>
</dbReference>
<evidence type="ECO:0000313" key="1">
    <source>
        <dbReference type="EMBL" id="KAF2834877.1"/>
    </source>
</evidence>
<sequence length="297" mass="33814">NIHNAALELFRNERPWPERYPLVLSQLKHETRFLNTFICLQEVLHVQLVNIRDGLNGSEASKDSASSDPAVDPIWAHVGVARDDGKRKGEYGPIIYPIKVYELLHNETVWLSPTPDTPSRGWDAGSIRILTLAVFKHKASRRLLLACNTHLDNAGSTSRRKSVDVILKTITRVRREWARRSEERINERGLQVFPAGDFNSFPTQEAYLAMKSSGLMHDLRDSVGPESRYGNEMTFTAFRPDQDKDEQGRINFLWLRPEDAPQKCVWKVEGCGVLPNFFEQGIYSSDHRCVVGDVVLC</sequence>
<comment type="caution">
    <text evidence="1">The sequence shown here is derived from an EMBL/GenBank/DDBJ whole genome shotgun (WGS) entry which is preliminary data.</text>
</comment>
<dbReference type="SUPFAM" id="SSF56219">
    <property type="entry name" value="DNase I-like"/>
    <property type="match status" value="1"/>
</dbReference>
<dbReference type="Proteomes" id="UP000799429">
    <property type="component" value="Unassembled WGS sequence"/>
</dbReference>
<dbReference type="GO" id="GO:0000175">
    <property type="term" value="F:3'-5'-RNA exonuclease activity"/>
    <property type="evidence" value="ECO:0007669"/>
    <property type="project" value="TreeGrafter"/>
</dbReference>
<accession>A0A9P4S424</accession>
<feature type="non-terminal residue" evidence="1">
    <location>
        <position position="1"/>
    </location>
</feature>
<dbReference type="OrthoDB" id="276515at2759"/>
<evidence type="ECO:0008006" key="3">
    <source>
        <dbReference type="Google" id="ProtNLM"/>
    </source>
</evidence>
<dbReference type="PANTHER" id="PTHR12121">
    <property type="entry name" value="CARBON CATABOLITE REPRESSOR PROTEIN 4"/>
    <property type="match status" value="1"/>
</dbReference>